<dbReference type="PROSITE" id="PS50949">
    <property type="entry name" value="HTH_GNTR"/>
    <property type="match status" value="1"/>
</dbReference>
<keyword evidence="3" id="KW-0804">Transcription</keyword>
<dbReference type="GO" id="GO:0045892">
    <property type="term" value="P:negative regulation of DNA-templated transcription"/>
    <property type="evidence" value="ECO:0007669"/>
    <property type="project" value="TreeGrafter"/>
</dbReference>
<dbReference type="AlphaFoldDB" id="A0A1H1UHP3"/>
<keyword evidence="1" id="KW-0805">Transcription regulation</keyword>
<dbReference type="SMART" id="SM00866">
    <property type="entry name" value="UTRA"/>
    <property type="match status" value="1"/>
</dbReference>
<dbReference type="PRINTS" id="PR00035">
    <property type="entry name" value="HTHGNTR"/>
</dbReference>
<dbReference type="GO" id="GO:0003677">
    <property type="term" value="F:DNA binding"/>
    <property type="evidence" value="ECO:0007669"/>
    <property type="project" value="UniProtKB-KW"/>
</dbReference>
<dbReference type="GO" id="GO:0003700">
    <property type="term" value="F:DNA-binding transcription factor activity"/>
    <property type="evidence" value="ECO:0007669"/>
    <property type="project" value="InterPro"/>
</dbReference>
<dbReference type="RefSeq" id="WP_172836142.1">
    <property type="nucleotide sequence ID" value="NZ_LT629772.1"/>
</dbReference>
<dbReference type="SMART" id="SM00345">
    <property type="entry name" value="HTH_GNTR"/>
    <property type="match status" value="1"/>
</dbReference>
<dbReference type="Pfam" id="PF00392">
    <property type="entry name" value="GntR"/>
    <property type="match status" value="1"/>
</dbReference>
<evidence type="ECO:0000256" key="2">
    <source>
        <dbReference type="ARBA" id="ARBA00023125"/>
    </source>
</evidence>
<dbReference type="STRING" id="630515.SAMN04489812_2795"/>
<dbReference type="EMBL" id="LT629772">
    <property type="protein sequence ID" value="SDS72027.1"/>
    <property type="molecule type" value="Genomic_DNA"/>
</dbReference>
<accession>A0A1H1UHP3</accession>
<reference evidence="5 6" key="1">
    <citation type="submission" date="2016-10" db="EMBL/GenBank/DDBJ databases">
        <authorList>
            <person name="de Groot N.N."/>
        </authorList>
    </citation>
    <scope>NUCLEOTIDE SEQUENCE [LARGE SCALE GENOMIC DNA]</scope>
    <source>
        <strain evidence="5 6">DSM 21800</strain>
    </source>
</reference>
<keyword evidence="2" id="KW-0238">DNA-binding</keyword>
<name>A0A1H1UHP3_9ACTN</name>
<dbReference type="Gene3D" id="1.10.10.10">
    <property type="entry name" value="Winged helix-like DNA-binding domain superfamily/Winged helix DNA-binding domain"/>
    <property type="match status" value="1"/>
</dbReference>
<dbReference type="SUPFAM" id="SSF46785">
    <property type="entry name" value="Winged helix' DNA-binding domain"/>
    <property type="match status" value="1"/>
</dbReference>
<sequence>MPERPTPAHEVITRHLRTVIAAAAPGDRLPSDRELSTTFHVSRMTARQAISALVGEGRLYRVSGSGTYVADHPVHRRVTRLLSFAEHMHRQGRQPSAVVLESGRRAGNRQENVDLAQGSDAQVGELKRLLKGDGIPIGVEEVRLPDDCCSVLELDLGTGSLFAALAAIGREPTRSKGTVTAESAMPELARLLDVAVGAALIVQRQIVLDADDRPVQLAVTRYVGDRFVFDIDQEKHAYADPVDHEGEPAYEVGALVDRP</sequence>
<dbReference type="InterPro" id="IPR036390">
    <property type="entry name" value="WH_DNA-bd_sf"/>
</dbReference>
<dbReference type="InterPro" id="IPR036388">
    <property type="entry name" value="WH-like_DNA-bd_sf"/>
</dbReference>
<evidence type="ECO:0000313" key="5">
    <source>
        <dbReference type="EMBL" id="SDS72027.1"/>
    </source>
</evidence>
<dbReference type="SUPFAM" id="SSF64288">
    <property type="entry name" value="Chorismate lyase-like"/>
    <property type="match status" value="1"/>
</dbReference>
<dbReference type="InterPro" id="IPR028978">
    <property type="entry name" value="Chorismate_lyase_/UTRA_dom_sf"/>
</dbReference>
<evidence type="ECO:0000313" key="6">
    <source>
        <dbReference type="Proteomes" id="UP000199103"/>
    </source>
</evidence>
<organism evidence="5 6">
    <name type="scientific">Microlunatus soli</name>
    <dbReference type="NCBI Taxonomy" id="630515"/>
    <lineage>
        <taxon>Bacteria</taxon>
        <taxon>Bacillati</taxon>
        <taxon>Actinomycetota</taxon>
        <taxon>Actinomycetes</taxon>
        <taxon>Propionibacteriales</taxon>
        <taxon>Propionibacteriaceae</taxon>
        <taxon>Microlunatus</taxon>
    </lineage>
</organism>
<proteinExistence type="predicted"/>
<dbReference type="InterPro" id="IPR000524">
    <property type="entry name" value="Tscrpt_reg_HTH_GntR"/>
</dbReference>
<feature type="domain" description="HTH gntR-type" evidence="4">
    <location>
        <begin position="5"/>
        <end position="72"/>
    </location>
</feature>
<dbReference type="Pfam" id="PF07702">
    <property type="entry name" value="UTRA"/>
    <property type="match status" value="1"/>
</dbReference>
<dbReference type="InterPro" id="IPR011663">
    <property type="entry name" value="UTRA"/>
</dbReference>
<evidence type="ECO:0000259" key="4">
    <source>
        <dbReference type="PROSITE" id="PS50949"/>
    </source>
</evidence>
<dbReference type="InterPro" id="IPR050679">
    <property type="entry name" value="Bact_HTH_transcr_reg"/>
</dbReference>
<gene>
    <name evidence="5" type="ORF">SAMN04489812_2795</name>
</gene>
<keyword evidence="6" id="KW-1185">Reference proteome</keyword>
<dbReference type="PANTHER" id="PTHR44846">
    <property type="entry name" value="MANNOSYL-D-GLYCERATE TRANSPORT/METABOLISM SYSTEM REPRESSOR MNGR-RELATED"/>
    <property type="match status" value="1"/>
</dbReference>
<dbReference type="PANTHER" id="PTHR44846:SF1">
    <property type="entry name" value="MANNOSYL-D-GLYCERATE TRANSPORT_METABOLISM SYSTEM REPRESSOR MNGR-RELATED"/>
    <property type="match status" value="1"/>
</dbReference>
<evidence type="ECO:0000256" key="1">
    <source>
        <dbReference type="ARBA" id="ARBA00023015"/>
    </source>
</evidence>
<dbReference type="CDD" id="cd07377">
    <property type="entry name" value="WHTH_GntR"/>
    <property type="match status" value="1"/>
</dbReference>
<dbReference type="Proteomes" id="UP000199103">
    <property type="component" value="Chromosome I"/>
</dbReference>
<dbReference type="Gene3D" id="3.40.1410.10">
    <property type="entry name" value="Chorismate lyase-like"/>
    <property type="match status" value="1"/>
</dbReference>
<evidence type="ECO:0000256" key="3">
    <source>
        <dbReference type="ARBA" id="ARBA00023163"/>
    </source>
</evidence>
<protein>
    <submittedName>
        <fullName evidence="5">GntR family transcriptional regulator</fullName>
    </submittedName>
</protein>